<reference evidence="3" key="1">
    <citation type="journal article" date="2011" name="J. Bacteriol.">
        <title>Complete genome sequence of NBRC 3288, a unique cellulose-nonproducing strain of Gluconacetobacter xylinus isolated from vinegar.</title>
        <authorList>
            <person name="Ogino H."/>
            <person name="Azuma Y."/>
            <person name="Hosoyama A."/>
            <person name="Nakazawa H."/>
            <person name="Matsutani M."/>
            <person name="Hasegawa A."/>
            <person name="Otsuyama K."/>
            <person name="Matsushita K."/>
            <person name="Fujita N."/>
            <person name="Shirai M."/>
        </authorList>
    </citation>
    <scope>NUCLEOTIDE SEQUENCE [LARGE SCALE GENOMIC DNA]</scope>
    <source>
        <strain evidence="3">NBRC 3288 / BCRC 11682 / LMG 1693</strain>
    </source>
</reference>
<dbReference type="AlphaFoldDB" id="G2I054"/>
<keyword evidence="1" id="KW-0472">Membrane</keyword>
<dbReference type="KEGG" id="gxy:GLX_19000"/>
<proteinExistence type="predicted"/>
<gene>
    <name evidence="2" type="ordered locus">GLX_19000</name>
</gene>
<name>G2I054_KOMMN</name>
<evidence type="ECO:0000256" key="1">
    <source>
        <dbReference type="SAM" id="Phobius"/>
    </source>
</evidence>
<dbReference type="HOGENOM" id="CLU_2302153_0_0_5"/>
<feature type="transmembrane region" description="Helical" evidence="1">
    <location>
        <begin position="55"/>
        <end position="73"/>
    </location>
</feature>
<keyword evidence="1" id="KW-0812">Transmembrane</keyword>
<dbReference type="PATRIC" id="fig|634177.7.peg.2154"/>
<keyword evidence="1" id="KW-1133">Transmembrane helix</keyword>
<accession>G2I054</accession>
<dbReference type="EMBL" id="AP012159">
    <property type="protein sequence ID" value="BAK84312.1"/>
    <property type="molecule type" value="Genomic_DNA"/>
</dbReference>
<dbReference type="Proteomes" id="UP000009044">
    <property type="component" value="Chromosome"/>
</dbReference>
<sequence length="100" mass="10936">MTTFFVDQCHFNLPTSLQTDISAQRHAGPYAGRYAYGPFLLPWRMQSAYRGKDRVMHTLTLVLATAAIVAGMATSNGLRPARSQSGDSCVLTCMLHASAR</sequence>
<organism evidence="2 3">
    <name type="scientific">Komagataeibacter medellinensis (strain NBRC 3288 / BCRC 11682 / LMG 1693 / Kondo 51)</name>
    <name type="common">Gluconacetobacter medellinensis</name>
    <dbReference type="NCBI Taxonomy" id="634177"/>
    <lineage>
        <taxon>Bacteria</taxon>
        <taxon>Pseudomonadati</taxon>
        <taxon>Pseudomonadota</taxon>
        <taxon>Alphaproteobacteria</taxon>
        <taxon>Acetobacterales</taxon>
        <taxon>Acetobacteraceae</taxon>
        <taxon>Komagataeibacter</taxon>
    </lineage>
</organism>
<evidence type="ECO:0000313" key="2">
    <source>
        <dbReference type="EMBL" id="BAK84312.1"/>
    </source>
</evidence>
<evidence type="ECO:0000313" key="3">
    <source>
        <dbReference type="Proteomes" id="UP000009044"/>
    </source>
</evidence>
<protein>
    <submittedName>
        <fullName evidence="2">Uncharacterized protein</fullName>
    </submittedName>
</protein>